<dbReference type="PANTHER" id="PTHR11739:SF4">
    <property type="entry name" value="CITRATE SYNTHASE, PEROXISOMAL"/>
    <property type="match status" value="1"/>
</dbReference>
<dbReference type="GO" id="GO:0005975">
    <property type="term" value="P:carbohydrate metabolic process"/>
    <property type="evidence" value="ECO:0007669"/>
    <property type="project" value="TreeGrafter"/>
</dbReference>
<dbReference type="UniPathway" id="UPA00223"/>
<sequence>MDTLTTEQVAERLGVKPATIYAYVSRGLLRSVRNGDGKVSLFARAEVEAFEAKRKGGGTPGIQTGLTLISDGRLFYRGHDATELAATASFESVANLLWTGTLEHTALAPPLDLLELAVAVTAPLPPAARHTDRLRVIAAAAAAADPLRFDITPAAVVTTGRALLATMVAALPIPPRTAPPPTTRGGGEITQLPARAQDEAAATSAGPHPDLAAELWVRLTGGRGTPADHEVLNAALVLLADHDIAASTLAARVAASTRAHPYAVVGAGLAALDGPLHGAASGLAHELLTDALSRRAPVEAVAARLRAGETIPGFGHRLYPDGDPRAKVLLGLLGDGPAAICAEEIAEAMRDRSGVHPNVDLALAALTLDRGMPPDAGETIFAVARTAGWLAHALEEYGDRPSRFRPSGRYAGRTPA</sequence>
<dbReference type="SUPFAM" id="SSF48256">
    <property type="entry name" value="Citrate synthase"/>
    <property type="match status" value="1"/>
</dbReference>
<dbReference type="NCBIfam" id="TIGR01764">
    <property type="entry name" value="excise"/>
    <property type="match status" value="1"/>
</dbReference>
<evidence type="ECO:0000313" key="7">
    <source>
        <dbReference type="Proteomes" id="UP000219612"/>
    </source>
</evidence>
<dbReference type="Gene3D" id="1.10.1660.10">
    <property type="match status" value="1"/>
</dbReference>
<dbReference type="Pfam" id="PF00285">
    <property type="entry name" value="Citrate_synt"/>
    <property type="match status" value="1"/>
</dbReference>
<dbReference type="GO" id="GO:0006355">
    <property type="term" value="P:regulation of DNA-templated transcription"/>
    <property type="evidence" value="ECO:0007669"/>
    <property type="project" value="InterPro"/>
</dbReference>
<dbReference type="InterPro" id="IPR002020">
    <property type="entry name" value="Citrate_synthase"/>
</dbReference>
<dbReference type="Gene3D" id="1.10.580.10">
    <property type="entry name" value="Citrate Synthase, domain 1"/>
    <property type="match status" value="1"/>
</dbReference>
<evidence type="ECO:0000256" key="1">
    <source>
        <dbReference type="ARBA" id="ARBA00005163"/>
    </source>
</evidence>
<dbReference type="GO" id="GO:0003677">
    <property type="term" value="F:DNA binding"/>
    <property type="evidence" value="ECO:0007669"/>
    <property type="project" value="InterPro"/>
</dbReference>
<dbReference type="InterPro" id="IPR000551">
    <property type="entry name" value="MerR-type_HTH_dom"/>
</dbReference>
<dbReference type="GO" id="GO:0036440">
    <property type="term" value="F:citrate synthase activity"/>
    <property type="evidence" value="ECO:0007669"/>
    <property type="project" value="UniProtKB-EC"/>
</dbReference>
<comment type="similarity">
    <text evidence="2">Belongs to the citrate synthase family.</text>
</comment>
<name>A0A285IFC1_9ACTN</name>
<dbReference type="InterPro" id="IPR016143">
    <property type="entry name" value="Citrate_synth-like_sm_a-sub"/>
</dbReference>
<dbReference type="EMBL" id="OBDY01000007">
    <property type="protein sequence ID" value="SNY45641.1"/>
    <property type="molecule type" value="Genomic_DNA"/>
</dbReference>
<dbReference type="OrthoDB" id="9800864at2"/>
<dbReference type="InterPro" id="IPR041657">
    <property type="entry name" value="HTH_17"/>
</dbReference>
<comment type="pathway">
    <text evidence="1">Carbohydrate metabolism; tricarboxylic acid cycle.</text>
</comment>
<dbReference type="RefSeq" id="WP_097321434.1">
    <property type="nucleotide sequence ID" value="NZ_OBDY01000007.1"/>
</dbReference>
<dbReference type="CDD" id="cd06102">
    <property type="entry name" value="citrate_synt_like_2"/>
    <property type="match status" value="1"/>
</dbReference>
<dbReference type="PANTHER" id="PTHR11739">
    <property type="entry name" value="CITRATE SYNTHASE"/>
    <property type="match status" value="1"/>
</dbReference>
<feature type="domain" description="HTH merR-type" evidence="5">
    <location>
        <begin position="3"/>
        <end position="34"/>
    </location>
</feature>
<protein>
    <recommendedName>
        <fullName evidence="3">citrate synthase (unknown stereospecificity)</fullName>
        <ecNumber evidence="3">2.3.3.16</ecNumber>
    </recommendedName>
</protein>
<dbReference type="Pfam" id="PF12728">
    <property type="entry name" value="HTH_17"/>
    <property type="match status" value="1"/>
</dbReference>
<evidence type="ECO:0000259" key="5">
    <source>
        <dbReference type="PROSITE" id="PS50937"/>
    </source>
</evidence>
<keyword evidence="4" id="KW-0808">Transferase</keyword>
<reference evidence="6 7" key="1">
    <citation type="submission" date="2017-09" db="EMBL/GenBank/DDBJ databases">
        <authorList>
            <person name="Ehlers B."/>
            <person name="Leendertz F.H."/>
        </authorList>
    </citation>
    <scope>NUCLEOTIDE SEQUENCE [LARGE SCALE GENOMIC DNA]</scope>
    <source>
        <strain evidence="6 7">CGMCC 4.6857</strain>
    </source>
</reference>
<proteinExistence type="inferred from homology"/>
<evidence type="ECO:0000256" key="2">
    <source>
        <dbReference type="ARBA" id="ARBA00010566"/>
    </source>
</evidence>
<gene>
    <name evidence="6" type="ORF">SAMN05421748_107265</name>
</gene>
<dbReference type="EC" id="2.3.3.16" evidence="3"/>
<evidence type="ECO:0000313" key="6">
    <source>
        <dbReference type="EMBL" id="SNY45641.1"/>
    </source>
</evidence>
<dbReference type="InterPro" id="IPR009061">
    <property type="entry name" value="DNA-bd_dom_put_sf"/>
</dbReference>
<dbReference type="AlphaFoldDB" id="A0A285IFC1"/>
<dbReference type="GO" id="GO:0005829">
    <property type="term" value="C:cytosol"/>
    <property type="evidence" value="ECO:0007669"/>
    <property type="project" value="TreeGrafter"/>
</dbReference>
<dbReference type="Proteomes" id="UP000219612">
    <property type="component" value="Unassembled WGS sequence"/>
</dbReference>
<keyword evidence="7" id="KW-1185">Reference proteome</keyword>
<accession>A0A285IFC1</accession>
<evidence type="ECO:0000256" key="4">
    <source>
        <dbReference type="ARBA" id="ARBA00022679"/>
    </source>
</evidence>
<dbReference type="InterPro" id="IPR016142">
    <property type="entry name" value="Citrate_synth-like_lrg_a-sub"/>
</dbReference>
<dbReference type="PROSITE" id="PS50937">
    <property type="entry name" value="HTH_MERR_2"/>
    <property type="match status" value="1"/>
</dbReference>
<organism evidence="6 7">
    <name type="scientific">Paractinoplanes atraurantiacus</name>
    <dbReference type="NCBI Taxonomy" id="1036182"/>
    <lineage>
        <taxon>Bacteria</taxon>
        <taxon>Bacillati</taxon>
        <taxon>Actinomycetota</taxon>
        <taxon>Actinomycetes</taxon>
        <taxon>Micromonosporales</taxon>
        <taxon>Micromonosporaceae</taxon>
        <taxon>Paractinoplanes</taxon>
    </lineage>
</organism>
<dbReference type="Gene3D" id="1.10.230.10">
    <property type="entry name" value="Cytochrome P450-Terp, domain 2"/>
    <property type="match status" value="1"/>
</dbReference>
<dbReference type="InterPro" id="IPR036969">
    <property type="entry name" value="Citrate_synthase_sf"/>
</dbReference>
<evidence type="ECO:0000256" key="3">
    <source>
        <dbReference type="ARBA" id="ARBA00012972"/>
    </source>
</evidence>
<dbReference type="PRINTS" id="PR00143">
    <property type="entry name" value="CITRTSNTHASE"/>
</dbReference>
<dbReference type="InterPro" id="IPR010093">
    <property type="entry name" value="SinI_DNA-bd"/>
</dbReference>
<dbReference type="GO" id="GO:0006099">
    <property type="term" value="P:tricarboxylic acid cycle"/>
    <property type="evidence" value="ECO:0007669"/>
    <property type="project" value="UniProtKB-UniPathway"/>
</dbReference>
<dbReference type="SUPFAM" id="SSF46955">
    <property type="entry name" value="Putative DNA-binding domain"/>
    <property type="match status" value="1"/>
</dbReference>